<proteinExistence type="inferred from homology"/>
<dbReference type="OrthoDB" id="271881at2759"/>
<dbReference type="GeneID" id="117349517"/>
<dbReference type="InParanoid" id="A0A6P8PVV6"/>
<reference evidence="11" key="1">
    <citation type="submission" date="2025-08" db="UniProtKB">
        <authorList>
            <consortium name="RefSeq"/>
        </authorList>
    </citation>
    <scope>IDENTIFICATION</scope>
</reference>
<evidence type="ECO:0000256" key="5">
    <source>
        <dbReference type="ARBA" id="ARBA00022490"/>
    </source>
</evidence>
<dbReference type="RefSeq" id="XP_033778933.1">
    <property type="nucleotide sequence ID" value="XM_033923042.1"/>
</dbReference>
<evidence type="ECO:0000256" key="4">
    <source>
        <dbReference type="ARBA" id="ARBA00017321"/>
    </source>
</evidence>
<dbReference type="AlphaFoldDB" id="A0A6P8PVV6"/>
<evidence type="ECO:0000256" key="3">
    <source>
        <dbReference type="ARBA" id="ARBA00008507"/>
    </source>
</evidence>
<dbReference type="Gene3D" id="3.40.50.1440">
    <property type="entry name" value="Tubulin/FtsZ, GTPase domain"/>
    <property type="match status" value="1"/>
</dbReference>
<feature type="domain" description="Misato Segment II tubulin-like" evidence="8">
    <location>
        <begin position="6"/>
        <end position="118"/>
    </location>
</feature>
<evidence type="ECO:0000256" key="1">
    <source>
        <dbReference type="ARBA" id="ARBA00004173"/>
    </source>
</evidence>
<dbReference type="InterPro" id="IPR049942">
    <property type="entry name" value="DML1/Misato"/>
</dbReference>
<comment type="function">
    <text evidence="7">Involved in the regulation of mitochondrial distribution and morphology. Required for mitochondrial fusion and mitochondrial network formation.</text>
</comment>
<dbReference type="InterPro" id="IPR019605">
    <property type="entry name" value="Misato_II_tubulin-like"/>
</dbReference>
<sequence>MARMWREVLTLQLGHYANFVGAHWWNLQDTVLSSDSARLQDLEVCSDVLFREGQTLNGQETYTPRLILMDLKGSLNSLRQEGCLYGDNKTDCTMAWKGTMTTHKEEPPVKNPFLQDLSILEGETIAEADGGLRGFSDHRGISQVNIALGIPKALRKTYHLEGSVKVWSDYLRTHLHPKTVCVVRQYCHEGESDRLDAFGQGERLLSEPAYLQDLEDRLHFYVEECDYFQGFQVLCDLHDGFSGVGAKVTELLCDEYSGRGILTWGTVPILSPEREPVKDMYRLLNTTLGIVHLASQSSLFCPLSLNGTLGRRPQPPVSFPHVQYDSALSYHSSALLATALDNLSIPYRMDNSPLSIAQLADALNVSGRKVVSAWASVPFSVGCSRSLPDVLCSMPEVALWRPLSSCGVAPDNRSFAQSVVLRGIRKARQTSNLRPGISPYSRLHACDTGEEVLACYLHTLYPGSLSASHILEGPCKLAAPYPQFFSPFVNQQGFIMEEPMSCPRVVESVPVLTSFQSSPVLHRTLQQLHQEVSQVDVRRWAAFFSMGLELAEFHEALHELKNLSECYQSSIELDETGSR</sequence>
<name>A0A6P8PVV6_GEOSA</name>
<gene>
    <name evidence="11" type="primary">LOC117349517</name>
</gene>
<evidence type="ECO:0000256" key="7">
    <source>
        <dbReference type="ARBA" id="ARBA00045225"/>
    </source>
</evidence>
<evidence type="ECO:0000313" key="11">
    <source>
        <dbReference type="RefSeq" id="XP_033778933.1"/>
    </source>
</evidence>
<evidence type="ECO:0000256" key="6">
    <source>
        <dbReference type="ARBA" id="ARBA00023128"/>
    </source>
</evidence>
<dbReference type="InterPro" id="IPR036525">
    <property type="entry name" value="Tubulin/FtsZ_GTPase_sf"/>
</dbReference>
<evidence type="ECO:0000259" key="8">
    <source>
        <dbReference type="Pfam" id="PF10644"/>
    </source>
</evidence>
<dbReference type="InterPro" id="IPR029209">
    <property type="entry name" value="DML1/Misato_tubulin"/>
</dbReference>
<dbReference type="GO" id="GO:0005739">
    <property type="term" value="C:mitochondrion"/>
    <property type="evidence" value="ECO:0007669"/>
    <property type="project" value="UniProtKB-SubCell"/>
</dbReference>
<dbReference type="Pfam" id="PF10644">
    <property type="entry name" value="Misat_Tub_SegII"/>
    <property type="match status" value="1"/>
</dbReference>
<evidence type="ECO:0000313" key="10">
    <source>
        <dbReference type="Proteomes" id="UP000515159"/>
    </source>
</evidence>
<dbReference type="KEGG" id="gsh:117349517"/>
<dbReference type="PANTHER" id="PTHR13391:SF0">
    <property type="entry name" value="PROTEIN MISATO HOMOLOG 1"/>
    <property type="match status" value="1"/>
</dbReference>
<feature type="domain" description="DML1/Misato tubulin" evidence="9">
    <location>
        <begin position="163"/>
        <end position="348"/>
    </location>
</feature>
<accession>A0A6P8PVV6</accession>
<dbReference type="FunCoup" id="A0A6P8PVV6">
    <property type="interactions" value="2290"/>
</dbReference>
<dbReference type="CDD" id="cd06060">
    <property type="entry name" value="misato"/>
    <property type="match status" value="1"/>
</dbReference>
<comment type="subcellular location">
    <subcellularLocation>
        <location evidence="2">Cytoplasm</location>
    </subcellularLocation>
    <subcellularLocation>
        <location evidence="1">Mitochondrion</location>
    </subcellularLocation>
</comment>
<dbReference type="SUPFAM" id="SSF52490">
    <property type="entry name" value="Tubulin nucleotide-binding domain-like"/>
    <property type="match status" value="1"/>
</dbReference>
<evidence type="ECO:0000256" key="2">
    <source>
        <dbReference type="ARBA" id="ARBA00004496"/>
    </source>
</evidence>
<evidence type="ECO:0000259" key="9">
    <source>
        <dbReference type="Pfam" id="PF14881"/>
    </source>
</evidence>
<dbReference type="PANTHER" id="PTHR13391">
    <property type="entry name" value="MITOCHONDRIAL DISTRIBUTION REGULATOR MISATO"/>
    <property type="match status" value="1"/>
</dbReference>
<comment type="similarity">
    <text evidence="3">Belongs to the misato family.</text>
</comment>
<organism evidence="10 11">
    <name type="scientific">Geotrypetes seraphini</name>
    <name type="common">Gaboon caecilian</name>
    <name type="synonym">Caecilia seraphini</name>
    <dbReference type="NCBI Taxonomy" id="260995"/>
    <lineage>
        <taxon>Eukaryota</taxon>
        <taxon>Metazoa</taxon>
        <taxon>Chordata</taxon>
        <taxon>Craniata</taxon>
        <taxon>Vertebrata</taxon>
        <taxon>Euteleostomi</taxon>
        <taxon>Amphibia</taxon>
        <taxon>Gymnophiona</taxon>
        <taxon>Geotrypetes</taxon>
    </lineage>
</organism>
<keyword evidence="10" id="KW-1185">Reference proteome</keyword>
<protein>
    <recommendedName>
        <fullName evidence="4">Protein misato homolog 1</fullName>
    </recommendedName>
</protein>
<keyword evidence="5" id="KW-0963">Cytoplasm</keyword>
<dbReference type="Pfam" id="PF14881">
    <property type="entry name" value="Tubulin_3"/>
    <property type="match status" value="1"/>
</dbReference>
<keyword evidence="6" id="KW-0496">Mitochondrion</keyword>
<dbReference type="GO" id="GO:0007005">
    <property type="term" value="P:mitochondrion organization"/>
    <property type="evidence" value="ECO:0007669"/>
    <property type="project" value="InterPro"/>
</dbReference>
<dbReference type="Proteomes" id="UP000515159">
    <property type="component" value="Chromosome 16"/>
</dbReference>